<reference evidence="8 9" key="1">
    <citation type="journal article" date="2019" name="Nat. Microbiol.">
        <title>Mediterranean grassland soil C-N compound turnover is dependent on rainfall and depth, and is mediated by genomically divergent microorganisms.</title>
        <authorList>
            <person name="Diamond S."/>
            <person name="Andeer P.F."/>
            <person name="Li Z."/>
            <person name="Crits-Christoph A."/>
            <person name="Burstein D."/>
            <person name="Anantharaman K."/>
            <person name="Lane K.R."/>
            <person name="Thomas B.C."/>
            <person name="Pan C."/>
            <person name="Northen T.R."/>
            <person name="Banfield J.F."/>
        </authorList>
    </citation>
    <scope>NUCLEOTIDE SEQUENCE [LARGE SCALE GENOMIC DNA]</scope>
    <source>
        <strain evidence="8">NP_6</strain>
    </source>
</reference>
<organism evidence="8 9">
    <name type="scientific">Candidatus Segetimicrobium genomatis</name>
    <dbReference type="NCBI Taxonomy" id="2569760"/>
    <lineage>
        <taxon>Bacteria</taxon>
        <taxon>Bacillati</taxon>
        <taxon>Candidatus Sysuimicrobiota</taxon>
        <taxon>Candidatus Sysuimicrobiia</taxon>
        <taxon>Candidatus Sysuimicrobiales</taxon>
        <taxon>Candidatus Segetimicrobiaceae</taxon>
        <taxon>Candidatus Segetimicrobium</taxon>
    </lineage>
</organism>
<sequence length="264" mass="27922">MLPRRAPSRSRPHPFPGPSRRRRTIPRSSAVSVGRILTSGGASLGVDLSSRQSHLLERYVGLVLEWSSRLNLSGVRTEEEAARVLVLDALACLAPLPHHGTLVDLGSGAGTPGVPIAVARPELRVTLVDASRKKAGFLAVAVRELGLVNAEVLHARAEEVGRAPAHRERHDAVTARALAALSVLAEYALPLLRIGGVAVFPKTRRASEEVARAAGAVALLGGASGPDVRPLPSGGDVIIMRKAGPTPDRYPRRPGVPARRPLRL</sequence>
<gene>
    <name evidence="6 8" type="primary">rsmG</name>
    <name evidence="8" type="ORF">E6H03_07565</name>
</gene>
<dbReference type="AlphaFoldDB" id="A0A537JBP0"/>
<dbReference type="SUPFAM" id="SSF53335">
    <property type="entry name" value="S-adenosyl-L-methionine-dependent methyltransferases"/>
    <property type="match status" value="1"/>
</dbReference>
<evidence type="ECO:0000256" key="6">
    <source>
        <dbReference type="HAMAP-Rule" id="MF_00074"/>
    </source>
</evidence>
<keyword evidence="2 6" id="KW-0698">rRNA processing</keyword>
<feature type="region of interest" description="Disordered" evidence="7">
    <location>
        <begin position="241"/>
        <end position="264"/>
    </location>
</feature>
<dbReference type="InterPro" id="IPR003682">
    <property type="entry name" value="rRNA_ssu_MeTfrase_G"/>
</dbReference>
<comment type="caution">
    <text evidence="6">Lacks conserved residue(s) required for the propagation of feature annotation.</text>
</comment>
<evidence type="ECO:0000256" key="4">
    <source>
        <dbReference type="ARBA" id="ARBA00022679"/>
    </source>
</evidence>
<feature type="region of interest" description="Disordered" evidence="7">
    <location>
        <begin position="1"/>
        <end position="30"/>
    </location>
</feature>
<feature type="binding site" evidence="6">
    <location>
        <begin position="129"/>
        <end position="131"/>
    </location>
    <ligand>
        <name>S-adenosyl-L-methionine</name>
        <dbReference type="ChEBI" id="CHEBI:59789"/>
    </ligand>
</feature>
<comment type="function">
    <text evidence="6">Specifically methylates the N7 position of a guanine in 16S rRNA.</text>
</comment>
<accession>A0A537JBP0</accession>
<evidence type="ECO:0000313" key="8">
    <source>
        <dbReference type="EMBL" id="TMI80933.1"/>
    </source>
</evidence>
<protein>
    <recommendedName>
        <fullName evidence="6">Ribosomal RNA small subunit methyltransferase G</fullName>
        <ecNumber evidence="6">2.1.1.-</ecNumber>
    </recommendedName>
    <alternativeName>
        <fullName evidence="6">16S rRNA 7-methylguanosine methyltransferase</fullName>
        <shortName evidence="6">16S rRNA m7G methyltransferase</shortName>
    </alternativeName>
</protein>
<dbReference type="CDD" id="cd02440">
    <property type="entry name" value="AdoMet_MTases"/>
    <property type="match status" value="1"/>
</dbReference>
<keyword evidence="3 6" id="KW-0489">Methyltransferase</keyword>
<dbReference type="Gene3D" id="3.40.50.150">
    <property type="entry name" value="Vaccinia Virus protein VP39"/>
    <property type="match status" value="1"/>
</dbReference>
<evidence type="ECO:0000256" key="5">
    <source>
        <dbReference type="ARBA" id="ARBA00022691"/>
    </source>
</evidence>
<feature type="compositionally biased region" description="Basic residues" evidence="7">
    <location>
        <begin position="1"/>
        <end position="12"/>
    </location>
</feature>
<evidence type="ECO:0000313" key="9">
    <source>
        <dbReference type="Proteomes" id="UP000318093"/>
    </source>
</evidence>
<dbReference type="PANTHER" id="PTHR31760:SF0">
    <property type="entry name" value="S-ADENOSYL-L-METHIONINE-DEPENDENT METHYLTRANSFERASES SUPERFAMILY PROTEIN"/>
    <property type="match status" value="1"/>
</dbReference>
<evidence type="ECO:0000256" key="7">
    <source>
        <dbReference type="SAM" id="MobiDB-lite"/>
    </source>
</evidence>
<comment type="subcellular location">
    <subcellularLocation>
        <location evidence="6">Cytoplasm</location>
    </subcellularLocation>
</comment>
<evidence type="ECO:0000256" key="2">
    <source>
        <dbReference type="ARBA" id="ARBA00022552"/>
    </source>
</evidence>
<dbReference type="EC" id="2.1.1.-" evidence="6"/>
<dbReference type="EMBL" id="VBAN01000229">
    <property type="protein sequence ID" value="TMI80933.1"/>
    <property type="molecule type" value="Genomic_DNA"/>
</dbReference>
<dbReference type="NCBIfam" id="TIGR00138">
    <property type="entry name" value="rsmG_gidB"/>
    <property type="match status" value="1"/>
</dbReference>
<dbReference type="GO" id="GO:0070043">
    <property type="term" value="F:rRNA (guanine-N7-)-methyltransferase activity"/>
    <property type="evidence" value="ECO:0007669"/>
    <property type="project" value="UniProtKB-UniRule"/>
</dbReference>
<comment type="similarity">
    <text evidence="6">Belongs to the methyltransferase superfamily. RNA methyltransferase RsmG family.</text>
</comment>
<dbReference type="Pfam" id="PF02527">
    <property type="entry name" value="GidB"/>
    <property type="match status" value="1"/>
</dbReference>
<keyword evidence="5 6" id="KW-0949">S-adenosyl-L-methionine</keyword>
<evidence type="ECO:0000256" key="1">
    <source>
        <dbReference type="ARBA" id="ARBA00022490"/>
    </source>
</evidence>
<feature type="binding site" evidence="6">
    <location>
        <position position="106"/>
    </location>
    <ligand>
        <name>S-adenosyl-L-methionine</name>
        <dbReference type="ChEBI" id="CHEBI:59789"/>
    </ligand>
</feature>
<dbReference type="InterPro" id="IPR029063">
    <property type="entry name" value="SAM-dependent_MTases_sf"/>
</dbReference>
<name>A0A537JBP0_9BACT</name>
<keyword evidence="4 6" id="KW-0808">Transferase</keyword>
<comment type="caution">
    <text evidence="8">The sequence shown here is derived from an EMBL/GenBank/DDBJ whole genome shotgun (WGS) entry which is preliminary data.</text>
</comment>
<dbReference type="PANTHER" id="PTHR31760">
    <property type="entry name" value="S-ADENOSYL-L-METHIONINE-DEPENDENT METHYLTRANSFERASES SUPERFAMILY PROTEIN"/>
    <property type="match status" value="1"/>
</dbReference>
<proteinExistence type="inferred from homology"/>
<dbReference type="GO" id="GO:0005829">
    <property type="term" value="C:cytosol"/>
    <property type="evidence" value="ECO:0007669"/>
    <property type="project" value="TreeGrafter"/>
</dbReference>
<dbReference type="Proteomes" id="UP000318093">
    <property type="component" value="Unassembled WGS sequence"/>
</dbReference>
<feature type="binding site" evidence="6">
    <location>
        <begin position="157"/>
        <end position="158"/>
    </location>
    <ligand>
        <name>S-adenosyl-L-methionine</name>
        <dbReference type="ChEBI" id="CHEBI:59789"/>
    </ligand>
</feature>
<dbReference type="HAMAP" id="MF_00074">
    <property type="entry name" value="16SrRNA_methyltr_G"/>
    <property type="match status" value="1"/>
</dbReference>
<feature type="binding site" evidence="6">
    <location>
        <position position="176"/>
    </location>
    <ligand>
        <name>S-adenosyl-L-methionine</name>
        <dbReference type="ChEBI" id="CHEBI:59789"/>
    </ligand>
</feature>
<keyword evidence="1 6" id="KW-0963">Cytoplasm</keyword>
<evidence type="ECO:0000256" key="3">
    <source>
        <dbReference type="ARBA" id="ARBA00022603"/>
    </source>
</evidence>